<evidence type="ECO:0000256" key="1">
    <source>
        <dbReference type="ARBA" id="ARBA00023015"/>
    </source>
</evidence>
<evidence type="ECO:0000256" key="3">
    <source>
        <dbReference type="ARBA" id="ARBA00023163"/>
    </source>
</evidence>
<evidence type="ECO:0000313" key="6">
    <source>
        <dbReference type="Proteomes" id="UP000093309"/>
    </source>
</evidence>
<keyword evidence="3" id="KW-0804">Transcription</keyword>
<evidence type="ECO:0000256" key="2">
    <source>
        <dbReference type="ARBA" id="ARBA00023125"/>
    </source>
</evidence>
<dbReference type="PANTHER" id="PTHR43537">
    <property type="entry name" value="TRANSCRIPTIONAL REGULATOR, GNTR FAMILY"/>
    <property type="match status" value="1"/>
</dbReference>
<dbReference type="GO" id="GO:0003700">
    <property type="term" value="F:DNA-binding transcription factor activity"/>
    <property type="evidence" value="ECO:0007669"/>
    <property type="project" value="InterPro"/>
</dbReference>
<dbReference type="Gene3D" id="1.10.10.10">
    <property type="entry name" value="Winged helix-like DNA-binding domain superfamily/Winged helix DNA-binding domain"/>
    <property type="match status" value="1"/>
</dbReference>
<dbReference type="OrthoDB" id="114741at2"/>
<dbReference type="PROSITE" id="PS50949">
    <property type="entry name" value="HTH_GNTR"/>
    <property type="match status" value="1"/>
</dbReference>
<dbReference type="InterPro" id="IPR036390">
    <property type="entry name" value="WH_DNA-bd_sf"/>
</dbReference>
<dbReference type="Gene3D" id="1.20.120.530">
    <property type="entry name" value="GntR ligand-binding domain-like"/>
    <property type="match status" value="1"/>
</dbReference>
<dbReference type="EMBL" id="LYPC01000014">
    <property type="protein sequence ID" value="OCT15234.1"/>
    <property type="molecule type" value="Genomic_DNA"/>
</dbReference>
<dbReference type="InterPro" id="IPR000524">
    <property type="entry name" value="Tscrpt_reg_HTH_GntR"/>
</dbReference>
<dbReference type="Pfam" id="PF00392">
    <property type="entry name" value="GntR"/>
    <property type="match status" value="1"/>
</dbReference>
<accession>A0A1C1A3U8</accession>
<keyword evidence="6" id="KW-1185">Reference proteome</keyword>
<sequence length="221" mass="25602">MKKGLSRYVLTDEIYAILKEQILNHDIPSGEKINIDQLARDLEVSNIPIREALSRLSAEDLVYTIPFKGMYVAQISLQELDEMFEIRKELESLAIRKAVPQIPEERLAILEAEMQSWSTSHPADDEEKIKLIAEMNQSLHGLILDYCNNQSLKSLIHVYIDRIQRYSSLFHKGMEQQLLQEEWDEHMLVVRGLVARDSVMAEEALLNHLNHSHVRTRGFIL</sequence>
<gene>
    <name evidence="5" type="ORF">A8709_14125</name>
</gene>
<dbReference type="STRING" id="512399.A8709_14125"/>
<dbReference type="Proteomes" id="UP000093309">
    <property type="component" value="Unassembled WGS sequence"/>
</dbReference>
<dbReference type="SMART" id="SM00895">
    <property type="entry name" value="FCD"/>
    <property type="match status" value="1"/>
</dbReference>
<dbReference type="SUPFAM" id="SSF48008">
    <property type="entry name" value="GntR ligand-binding domain-like"/>
    <property type="match status" value="1"/>
</dbReference>
<dbReference type="CDD" id="cd07377">
    <property type="entry name" value="WHTH_GntR"/>
    <property type="match status" value="1"/>
</dbReference>
<keyword evidence="1" id="KW-0805">Transcription regulation</keyword>
<keyword evidence="2" id="KW-0238">DNA-binding</keyword>
<dbReference type="SUPFAM" id="SSF46785">
    <property type="entry name" value="Winged helix' DNA-binding domain"/>
    <property type="match status" value="1"/>
</dbReference>
<evidence type="ECO:0000313" key="5">
    <source>
        <dbReference type="EMBL" id="OCT15234.1"/>
    </source>
</evidence>
<comment type="caution">
    <text evidence="5">The sequence shown here is derived from an EMBL/GenBank/DDBJ whole genome shotgun (WGS) entry which is preliminary data.</text>
</comment>
<evidence type="ECO:0000259" key="4">
    <source>
        <dbReference type="PROSITE" id="PS50949"/>
    </source>
</evidence>
<dbReference type="GO" id="GO:0003677">
    <property type="term" value="F:DNA binding"/>
    <property type="evidence" value="ECO:0007669"/>
    <property type="project" value="UniProtKB-KW"/>
</dbReference>
<dbReference type="InterPro" id="IPR011711">
    <property type="entry name" value="GntR_C"/>
</dbReference>
<protein>
    <submittedName>
        <fullName evidence="5">GntR family transcriptional regulator</fullName>
    </submittedName>
</protein>
<dbReference type="RefSeq" id="WP_065852145.1">
    <property type="nucleotide sequence ID" value="NZ_LYPC01000014.1"/>
</dbReference>
<feature type="domain" description="HTH gntR-type" evidence="4">
    <location>
        <begin position="8"/>
        <end position="75"/>
    </location>
</feature>
<dbReference type="SMART" id="SM00345">
    <property type="entry name" value="HTH_GNTR"/>
    <property type="match status" value="1"/>
</dbReference>
<dbReference type="InterPro" id="IPR036388">
    <property type="entry name" value="WH-like_DNA-bd_sf"/>
</dbReference>
<reference evidence="6" key="1">
    <citation type="submission" date="2016-05" db="EMBL/GenBank/DDBJ databases">
        <title>Paenibacillus oryzae. sp. nov., isolated from the rice root.</title>
        <authorList>
            <person name="Zhang J."/>
            <person name="Zhang X."/>
        </authorList>
    </citation>
    <scope>NUCLEOTIDE SEQUENCE [LARGE SCALE GENOMIC DNA]</scope>
    <source>
        <strain evidence="6">KCTC13222</strain>
    </source>
</reference>
<dbReference type="Pfam" id="PF07729">
    <property type="entry name" value="FCD"/>
    <property type="match status" value="1"/>
</dbReference>
<proteinExistence type="predicted"/>
<dbReference type="InterPro" id="IPR008920">
    <property type="entry name" value="TF_FadR/GntR_C"/>
</dbReference>
<dbReference type="AlphaFoldDB" id="A0A1C1A3U8"/>
<name>A0A1C1A3U8_9BACL</name>
<dbReference type="PANTHER" id="PTHR43537:SF5">
    <property type="entry name" value="UXU OPERON TRANSCRIPTIONAL REGULATOR"/>
    <property type="match status" value="1"/>
</dbReference>
<organism evidence="5 6">
    <name type="scientific">Paenibacillus pectinilyticus</name>
    <dbReference type="NCBI Taxonomy" id="512399"/>
    <lineage>
        <taxon>Bacteria</taxon>
        <taxon>Bacillati</taxon>
        <taxon>Bacillota</taxon>
        <taxon>Bacilli</taxon>
        <taxon>Bacillales</taxon>
        <taxon>Paenibacillaceae</taxon>
        <taxon>Paenibacillus</taxon>
    </lineage>
</organism>